<evidence type="ECO:0000256" key="2">
    <source>
        <dbReference type="ARBA" id="ARBA00022908"/>
    </source>
</evidence>
<dbReference type="PANTHER" id="PTHR30349:SF41">
    <property type="entry name" value="INTEGRASE_RECOMBINASE PROTEIN MJ0367-RELATED"/>
    <property type="match status" value="1"/>
</dbReference>
<comment type="similarity">
    <text evidence="1">Belongs to the 'phage' integrase family.</text>
</comment>
<evidence type="ECO:0000256" key="3">
    <source>
        <dbReference type="ARBA" id="ARBA00023125"/>
    </source>
</evidence>
<evidence type="ECO:0000259" key="7">
    <source>
        <dbReference type="PROSITE" id="PS51900"/>
    </source>
</evidence>
<dbReference type="GO" id="GO:0006310">
    <property type="term" value="P:DNA recombination"/>
    <property type="evidence" value="ECO:0007669"/>
    <property type="project" value="UniProtKB-KW"/>
</dbReference>
<dbReference type="RefSeq" id="WP_273440507.1">
    <property type="nucleotide sequence ID" value="NZ_PKUN01000025.1"/>
</dbReference>
<evidence type="ECO:0000256" key="5">
    <source>
        <dbReference type="PROSITE-ProRule" id="PRU01248"/>
    </source>
</evidence>
<dbReference type="InterPro" id="IPR013762">
    <property type="entry name" value="Integrase-like_cat_sf"/>
</dbReference>
<dbReference type="SUPFAM" id="SSF56349">
    <property type="entry name" value="DNA breaking-rejoining enzymes"/>
    <property type="match status" value="1"/>
</dbReference>
<dbReference type="Gene3D" id="1.10.443.10">
    <property type="entry name" value="Intergrase catalytic core"/>
    <property type="match status" value="1"/>
</dbReference>
<dbReference type="InterPro" id="IPR050090">
    <property type="entry name" value="Tyrosine_recombinase_XerCD"/>
</dbReference>
<sequence>MNRGHNHTFQSVLAGQINEFLAAKRALGKRFICEEKVLRLLDRYLIEQQAETLEHITPELIESFLVSRPRHSANSYNRLLSSLRRLFDWLELHKLISCSPVRVPPRRVTAYRTPFIFNPDQARLLLDAAAQLPNRSTAPNRGATYRMIFALLYALGLRVSEVTRLQIHDVDFQRDLLVIRETKFSKTRLVPFGPRLRTALWDYIRQQTEQYGALGPEQPVFSFSRVTARPISPNTISWTFHQLVPGLALDIPPGVSPPHLHCLRHSFAVGTLLHWYRTGIDPARRLIHLSTFMGHVCPSSTAVYLTITSELLQCANQRFEQFAAPILLEVKP</sequence>
<dbReference type="InterPro" id="IPR004107">
    <property type="entry name" value="Integrase_SAM-like_N"/>
</dbReference>
<dbReference type="PANTHER" id="PTHR30349">
    <property type="entry name" value="PHAGE INTEGRASE-RELATED"/>
    <property type="match status" value="1"/>
</dbReference>
<dbReference type="PROSITE" id="PS51900">
    <property type="entry name" value="CB"/>
    <property type="match status" value="1"/>
</dbReference>
<dbReference type="InterPro" id="IPR011010">
    <property type="entry name" value="DNA_brk_join_enz"/>
</dbReference>
<dbReference type="InterPro" id="IPR002104">
    <property type="entry name" value="Integrase_catalytic"/>
</dbReference>
<dbReference type="Gene3D" id="1.10.150.130">
    <property type="match status" value="1"/>
</dbReference>
<dbReference type="GO" id="GO:0003677">
    <property type="term" value="F:DNA binding"/>
    <property type="evidence" value="ECO:0007669"/>
    <property type="project" value="UniProtKB-UniRule"/>
</dbReference>
<reference evidence="8 9" key="1">
    <citation type="submission" date="2017-11" db="EMBL/GenBank/DDBJ databases">
        <title>Genome-resolved metagenomics identifies genetic mobility, metabolic interactions, and unexpected diversity in perchlorate-reducing communities.</title>
        <authorList>
            <person name="Barnum T.P."/>
            <person name="Figueroa I.A."/>
            <person name="Carlstrom C.I."/>
            <person name="Lucas L.N."/>
            <person name="Engelbrektson A.L."/>
            <person name="Coates J.D."/>
        </authorList>
    </citation>
    <scope>NUCLEOTIDE SEQUENCE [LARGE SCALE GENOMIC DNA]</scope>
    <source>
        <strain evidence="8">BM301</strain>
    </source>
</reference>
<dbReference type="PROSITE" id="PS51898">
    <property type="entry name" value="TYR_RECOMBINASE"/>
    <property type="match status" value="1"/>
</dbReference>
<keyword evidence="4" id="KW-0233">DNA recombination</keyword>
<dbReference type="AlphaFoldDB" id="A0A2N6CSZ3"/>
<name>A0A2N6CSZ3_9GAMM</name>
<dbReference type="Pfam" id="PF00589">
    <property type="entry name" value="Phage_integrase"/>
    <property type="match status" value="1"/>
</dbReference>
<organism evidence="8 9">
    <name type="scientific">Sedimenticola selenatireducens</name>
    <dbReference type="NCBI Taxonomy" id="191960"/>
    <lineage>
        <taxon>Bacteria</taxon>
        <taxon>Pseudomonadati</taxon>
        <taxon>Pseudomonadota</taxon>
        <taxon>Gammaproteobacteria</taxon>
        <taxon>Chromatiales</taxon>
        <taxon>Sedimenticolaceae</taxon>
        <taxon>Sedimenticola</taxon>
    </lineage>
</organism>
<evidence type="ECO:0000256" key="1">
    <source>
        <dbReference type="ARBA" id="ARBA00008857"/>
    </source>
</evidence>
<evidence type="ECO:0000256" key="4">
    <source>
        <dbReference type="ARBA" id="ARBA00023172"/>
    </source>
</evidence>
<protein>
    <submittedName>
        <fullName evidence="8">Integrase</fullName>
    </submittedName>
</protein>
<gene>
    <name evidence="8" type="ORF">C0630_15770</name>
</gene>
<keyword evidence="3 5" id="KW-0238">DNA-binding</keyword>
<dbReference type="InterPro" id="IPR044068">
    <property type="entry name" value="CB"/>
</dbReference>
<dbReference type="GO" id="GO:0015074">
    <property type="term" value="P:DNA integration"/>
    <property type="evidence" value="ECO:0007669"/>
    <property type="project" value="UniProtKB-KW"/>
</dbReference>
<accession>A0A2N6CSZ3</accession>
<feature type="domain" description="Core-binding (CB)" evidence="7">
    <location>
        <begin position="11"/>
        <end position="91"/>
    </location>
</feature>
<dbReference type="Proteomes" id="UP000235015">
    <property type="component" value="Unassembled WGS sequence"/>
</dbReference>
<dbReference type="InterPro" id="IPR010998">
    <property type="entry name" value="Integrase_recombinase_N"/>
</dbReference>
<dbReference type="Pfam" id="PF02899">
    <property type="entry name" value="Phage_int_SAM_1"/>
    <property type="match status" value="1"/>
</dbReference>
<keyword evidence="2" id="KW-0229">DNA integration</keyword>
<feature type="domain" description="Tyr recombinase" evidence="6">
    <location>
        <begin position="112"/>
        <end position="317"/>
    </location>
</feature>
<comment type="caution">
    <text evidence="8">The sequence shown here is derived from an EMBL/GenBank/DDBJ whole genome shotgun (WGS) entry which is preliminary data.</text>
</comment>
<proteinExistence type="inferred from homology"/>
<dbReference type="EMBL" id="PKUN01000025">
    <property type="protein sequence ID" value="PLX60256.1"/>
    <property type="molecule type" value="Genomic_DNA"/>
</dbReference>
<evidence type="ECO:0000259" key="6">
    <source>
        <dbReference type="PROSITE" id="PS51898"/>
    </source>
</evidence>
<evidence type="ECO:0000313" key="9">
    <source>
        <dbReference type="Proteomes" id="UP000235015"/>
    </source>
</evidence>
<evidence type="ECO:0000313" key="8">
    <source>
        <dbReference type="EMBL" id="PLX60256.1"/>
    </source>
</evidence>